<dbReference type="InterPro" id="IPR027417">
    <property type="entry name" value="P-loop_NTPase"/>
</dbReference>
<evidence type="ECO:0000256" key="3">
    <source>
        <dbReference type="ARBA" id="ARBA00022840"/>
    </source>
</evidence>
<dbReference type="Gene3D" id="3.40.50.300">
    <property type="entry name" value="P-loop containing nucleotide triphosphate hydrolases"/>
    <property type="match status" value="1"/>
</dbReference>
<evidence type="ECO:0000313" key="7">
    <source>
        <dbReference type="Proteomes" id="UP001457282"/>
    </source>
</evidence>
<dbReference type="Gene3D" id="1.10.8.430">
    <property type="entry name" value="Helical domain of apoptotic protease-activating factors"/>
    <property type="match status" value="1"/>
</dbReference>
<evidence type="ECO:0000313" key="6">
    <source>
        <dbReference type="EMBL" id="KAK9930196.1"/>
    </source>
</evidence>
<keyword evidence="1" id="KW-0547">Nucleotide-binding</keyword>
<evidence type="ECO:0000256" key="4">
    <source>
        <dbReference type="SAM" id="Coils"/>
    </source>
</evidence>
<keyword evidence="2" id="KW-0611">Plant defense</keyword>
<dbReference type="GO" id="GO:0043531">
    <property type="term" value="F:ADP binding"/>
    <property type="evidence" value="ECO:0007669"/>
    <property type="project" value="InterPro"/>
</dbReference>
<dbReference type="EMBL" id="JBEDUW010000005">
    <property type="protein sequence ID" value="KAK9930196.1"/>
    <property type="molecule type" value="Genomic_DNA"/>
</dbReference>
<keyword evidence="3" id="KW-0067">ATP-binding</keyword>
<dbReference type="InterPro" id="IPR042197">
    <property type="entry name" value="Apaf_helical"/>
</dbReference>
<keyword evidence="4" id="KW-0175">Coiled coil</keyword>
<dbReference type="InterPro" id="IPR050905">
    <property type="entry name" value="Plant_NBS-LRR"/>
</dbReference>
<organism evidence="6 7">
    <name type="scientific">Rubus argutus</name>
    <name type="common">Southern blackberry</name>
    <dbReference type="NCBI Taxonomy" id="59490"/>
    <lineage>
        <taxon>Eukaryota</taxon>
        <taxon>Viridiplantae</taxon>
        <taxon>Streptophyta</taxon>
        <taxon>Embryophyta</taxon>
        <taxon>Tracheophyta</taxon>
        <taxon>Spermatophyta</taxon>
        <taxon>Magnoliopsida</taxon>
        <taxon>eudicotyledons</taxon>
        <taxon>Gunneridae</taxon>
        <taxon>Pentapetalae</taxon>
        <taxon>rosids</taxon>
        <taxon>fabids</taxon>
        <taxon>Rosales</taxon>
        <taxon>Rosaceae</taxon>
        <taxon>Rosoideae</taxon>
        <taxon>Rosoideae incertae sedis</taxon>
        <taxon>Rubus</taxon>
    </lineage>
</organism>
<accession>A0AAW1WZX4</accession>
<dbReference type="PANTHER" id="PTHR33463:SF198">
    <property type="entry name" value="RPP4C3"/>
    <property type="match status" value="1"/>
</dbReference>
<feature type="domain" description="NB-ARC" evidence="5">
    <location>
        <begin position="73"/>
        <end position="183"/>
    </location>
</feature>
<gene>
    <name evidence="6" type="ORF">M0R45_027244</name>
</gene>
<keyword evidence="7" id="KW-1185">Reference proteome</keyword>
<sequence>MDLLSAIGTGIVGKIAEYTVEPIGRQLGYVIHCKSNLANLQARVEELRAARWGIDNEVVETQRKGEKNDPGVQCEKTPDVEGIQKKIVEKLGMDILDNETIDGRAGRLCAKIQGKKILVILDNVQEKIDMEVVGLPRLASCKILLTCRTRGVLSFDKMRAEKVFQLDILGKEESWSLFGKMAGDVVKHNGRLRDVAIQVAEKCGGLPLLIVTVASSLKDKSKLHAWKDALRKLDKEESTEKAYLSLEWSYNQLDDKELKQLFLLSGIIVRANRVYVLDLLKYGMGLGLFKNVHTVEEIDCIHWLKNLKFLFVDLR</sequence>
<evidence type="ECO:0000259" key="5">
    <source>
        <dbReference type="Pfam" id="PF00931"/>
    </source>
</evidence>
<dbReference type="Pfam" id="PF00931">
    <property type="entry name" value="NB-ARC"/>
    <property type="match status" value="1"/>
</dbReference>
<proteinExistence type="predicted"/>
<dbReference type="SUPFAM" id="SSF52540">
    <property type="entry name" value="P-loop containing nucleoside triphosphate hydrolases"/>
    <property type="match status" value="1"/>
</dbReference>
<dbReference type="Proteomes" id="UP001457282">
    <property type="component" value="Unassembled WGS sequence"/>
</dbReference>
<evidence type="ECO:0000256" key="2">
    <source>
        <dbReference type="ARBA" id="ARBA00022821"/>
    </source>
</evidence>
<feature type="coiled-coil region" evidence="4">
    <location>
        <begin position="30"/>
        <end position="57"/>
    </location>
</feature>
<reference evidence="6 7" key="1">
    <citation type="journal article" date="2023" name="G3 (Bethesda)">
        <title>A chromosome-length genome assembly and annotation of blackberry (Rubus argutus, cv. 'Hillquist').</title>
        <authorList>
            <person name="Bruna T."/>
            <person name="Aryal R."/>
            <person name="Dudchenko O."/>
            <person name="Sargent D.J."/>
            <person name="Mead D."/>
            <person name="Buti M."/>
            <person name="Cavallini A."/>
            <person name="Hytonen T."/>
            <person name="Andres J."/>
            <person name="Pham M."/>
            <person name="Weisz D."/>
            <person name="Mascagni F."/>
            <person name="Usai G."/>
            <person name="Natali L."/>
            <person name="Bassil N."/>
            <person name="Fernandez G.E."/>
            <person name="Lomsadze A."/>
            <person name="Armour M."/>
            <person name="Olukolu B."/>
            <person name="Poorten T."/>
            <person name="Britton C."/>
            <person name="Davik J."/>
            <person name="Ashrafi H."/>
            <person name="Aiden E.L."/>
            <person name="Borodovsky M."/>
            <person name="Worthington M."/>
        </authorList>
    </citation>
    <scope>NUCLEOTIDE SEQUENCE [LARGE SCALE GENOMIC DNA]</scope>
    <source>
        <strain evidence="6">PI 553951</strain>
    </source>
</reference>
<dbReference type="GO" id="GO:0005524">
    <property type="term" value="F:ATP binding"/>
    <property type="evidence" value="ECO:0007669"/>
    <property type="project" value="UniProtKB-KW"/>
</dbReference>
<dbReference type="AlphaFoldDB" id="A0AAW1WZX4"/>
<protein>
    <recommendedName>
        <fullName evidence="5">NB-ARC domain-containing protein</fullName>
    </recommendedName>
</protein>
<comment type="caution">
    <text evidence="6">The sequence shown here is derived from an EMBL/GenBank/DDBJ whole genome shotgun (WGS) entry which is preliminary data.</text>
</comment>
<name>A0AAW1WZX4_RUBAR</name>
<dbReference type="GO" id="GO:0006952">
    <property type="term" value="P:defense response"/>
    <property type="evidence" value="ECO:0007669"/>
    <property type="project" value="UniProtKB-KW"/>
</dbReference>
<dbReference type="PANTHER" id="PTHR33463">
    <property type="entry name" value="NB-ARC DOMAIN-CONTAINING PROTEIN-RELATED"/>
    <property type="match status" value="1"/>
</dbReference>
<evidence type="ECO:0000256" key="1">
    <source>
        <dbReference type="ARBA" id="ARBA00022741"/>
    </source>
</evidence>
<dbReference type="InterPro" id="IPR002182">
    <property type="entry name" value="NB-ARC"/>
</dbReference>